<comment type="similarity">
    <text evidence="5">Belongs to the E3 ubiquitin-protein ligase UBR1-like family.</text>
</comment>
<evidence type="ECO:0000256" key="5">
    <source>
        <dbReference type="RuleBase" id="RU366018"/>
    </source>
</evidence>
<dbReference type="GO" id="GO:0000151">
    <property type="term" value="C:ubiquitin ligase complex"/>
    <property type="evidence" value="ECO:0000318"/>
    <property type="project" value="GO_Central"/>
</dbReference>
<dbReference type="GO" id="GO:0008270">
    <property type="term" value="F:zinc ion binding"/>
    <property type="evidence" value="ECO:0007669"/>
    <property type="project" value="UniProtKB-UniRule"/>
</dbReference>
<evidence type="ECO:0000256" key="3">
    <source>
        <dbReference type="ARBA" id="ARBA00022833"/>
    </source>
</evidence>
<comment type="catalytic activity">
    <reaction evidence="5">
        <text>S-ubiquitinyl-[E2 ubiquitin-conjugating enzyme]-L-cysteine + [acceptor protein]-L-lysine = [E2 ubiquitin-conjugating enzyme]-L-cysteine + N(6)-ubiquitinyl-[acceptor protein]-L-lysine.</text>
        <dbReference type="EC" id="2.3.2.27"/>
    </reaction>
</comment>
<dbReference type="EMBL" id="DS113404">
    <property type="protein sequence ID" value="EAY07277.1"/>
    <property type="molecule type" value="Genomic_DNA"/>
</dbReference>
<accession>A2EJC5</accession>
<dbReference type="InParanoid" id="A2EJC5"/>
<evidence type="ECO:0000256" key="2">
    <source>
        <dbReference type="ARBA" id="ARBA00022771"/>
    </source>
</evidence>
<dbReference type="OrthoDB" id="15304at2759"/>
<dbReference type="SUPFAM" id="SSF57850">
    <property type="entry name" value="RING/U-box"/>
    <property type="match status" value="1"/>
</dbReference>
<dbReference type="Proteomes" id="UP000001542">
    <property type="component" value="Unassembled WGS sequence"/>
</dbReference>
<proteinExistence type="inferred from homology"/>
<dbReference type="InterPro" id="IPR003126">
    <property type="entry name" value="Znf_UBR"/>
</dbReference>
<evidence type="ECO:0000256" key="6">
    <source>
        <dbReference type="SAM" id="MobiDB-lite"/>
    </source>
</evidence>
<dbReference type="GO" id="GO:0061630">
    <property type="term" value="F:ubiquitin protein ligase activity"/>
    <property type="evidence" value="ECO:0000318"/>
    <property type="project" value="GO_Central"/>
</dbReference>
<feature type="region of interest" description="Disordered" evidence="6">
    <location>
        <begin position="1060"/>
        <end position="1082"/>
    </location>
</feature>
<dbReference type="GO" id="GO:0071596">
    <property type="term" value="P:ubiquitin-dependent protein catabolic process via the N-end rule pathway"/>
    <property type="evidence" value="ECO:0000318"/>
    <property type="project" value="GO_Central"/>
</dbReference>
<dbReference type="GO" id="GO:0005737">
    <property type="term" value="C:cytoplasm"/>
    <property type="evidence" value="ECO:0000318"/>
    <property type="project" value="GO_Central"/>
</dbReference>
<dbReference type="InterPro" id="IPR039164">
    <property type="entry name" value="UBR1-like"/>
</dbReference>
<name>A2EJC5_TRIV3</name>
<dbReference type="CDD" id="cd19670">
    <property type="entry name" value="UBR-box_UBR1_2_3"/>
    <property type="match status" value="1"/>
</dbReference>
<protein>
    <recommendedName>
        <fullName evidence="5">E3 ubiquitin-protein ligase</fullName>
        <ecNumber evidence="5">2.3.2.27</ecNumber>
    </recommendedName>
</protein>
<gene>
    <name evidence="8" type="ORF">TVAG_240780</name>
</gene>
<evidence type="ECO:0000256" key="4">
    <source>
        <dbReference type="PROSITE-ProRule" id="PRU00508"/>
    </source>
</evidence>
<dbReference type="PANTHER" id="PTHR21497">
    <property type="entry name" value="UBIQUITIN LIGASE E3 ALPHA-RELATED"/>
    <property type="match status" value="1"/>
</dbReference>
<dbReference type="AlphaFoldDB" id="A2EJC5"/>
<dbReference type="Gene3D" id="2.10.110.30">
    <property type="match status" value="1"/>
</dbReference>
<keyword evidence="3 5" id="KW-0862">Zinc</keyword>
<reference evidence="8" key="2">
    <citation type="journal article" date="2007" name="Science">
        <title>Draft genome sequence of the sexually transmitted pathogen Trichomonas vaginalis.</title>
        <authorList>
            <person name="Carlton J.M."/>
            <person name="Hirt R.P."/>
            <person name="Silva J.C."/>
            <person name="Delcher A.L."/>
            <person name="Schatz M."/>
            <person name="Zhao Q."/>
            <person name="Wortman J.R."/>
            <person name="Bidwell S.L."/>
            <person name="Alsmark U.C.M."/>
            <person name="Besteiro S."/>
            <person name="Sicheritz-Ponten T."/>
            <person name="Noel C.J."/>
            <person name="Dacks J.B."/>
            <person name="Foster P.G."/>
            <person name="Simillion C."/>
            <person name="Van de Peer Y."/>
            <person name="Miranda-Saavedra D."/>
            <person name="Barton G.J."/>
            <person name="Westrop G.D."/>
            <person name="Mueller S."/>
            <person name="Dessi D."/>
            <person name="Fiori P.L."/>
            <person name="Ren Q."/>
            <person name="Paulsen I."/>
            <person name="Zhang H."/>
            <person name="Bastida-Corcuera F.D."/>
            <person name="Simoes-Barbosa A."/>
            <person name="Brown M.T."/>
            <person name="Hayes R.D."/>
            <person name="Mukherjee M."/>
            <person name="Okumura C.Y."/>
            <person name="Schneider R."/>
            <person name="Smith A.J."/>
            <person name="Vanacova S."/>
            <person name="Villalvazo M."/>
            <person name="Haas B.J."/>
            <person name="Pertea M."/>
            <person name="Feldblyum T.V."/>
            <person name="Utterback T.R."/>
            <person name="Shu C.L."/>
            <person name="Osoegawa K."/>
            <person name="de Jong P.J."/>
            <person name="Hrdy I."/>
            <person name="Horvathova L."/>
            <person name="Zubacova Z."/>
            <person name="Dolezal P."/>
            <person name="Malik S.B."/>
            <person name="Logsdon J.M. Jr."/>
            <person name="Henze K."/>
            <person name="Gupta A."/>
            <person name="Wang C.C."/>
            <person name="Dunne R.L."/>
            <person name="Upcroft J.A."/>
            <person name="Upcroft P."/>
            <person name="White O."/>
            <person name="Salzberg S.L."/>
            <person name="Tang P."/>
            <person name="Chiu C.-H."/>
            <person name="Lee Y.-S."/>
            <person name="Embley T.M."/>
            <person name="Coombs G.H."/>
            <person name="Mottram J.C."/>
            <person name="Tachezy J."/>
            <person name="Fraser-Liggett C.M."/>
            <person name="Johnson P.J."/>
        </authorList>
    </citation>
    <scope>NUCLEOTIDE SEQUENCE [LARGE SCALE GENOMIC DNA]</scope>
    <source>
        <strain evidence="8">G3</strain>
    </source>
</reference>
<comment type="pathway">
    <text evidence="5">Protein modification; protein ubiquitination.</text>
</comment>
<keyword evidence="5" id="KW-0833">Ubl conjugation pathway</keyword>
<dbReference type="RefSeq" id="XP_001319500.1">
    <property type="nucleotide sequence ID" value="XM_001319465.1"/>
</dbReference>
<reference evidence="8" key="1">
    <citation type="submission" date="2006-10" db="EMBL/GenBank/DDBJ databases">
        <authorList>
            <person name="Amadeo P."/>
            <person name="Zhao Q."/>
            <person name="Wortman J."/>
            <person name="Fraser-Liggett C."/>
            <person name="Carlton J."/>
        </authorList>
    </citation>
    <scope>NUCLEOTIDE SEQUENCE</scope>
    <source>
        <strain evidence="8">G3</strain>
    </source>
</reference>
<dbReference type="STRING" id="5722.A2EJC5"/>
<dbReference type="PANTHER" id="PTHR21497:SF24">
    <property type="entry name" value="E3 UBIQUITIN-PROTEIN LIGASE UBR1"/>
    <property type="match status" value="1"/>
</dbReference>
<keyword evidence="5" id="KW-0808">Transferase</keyword>
<dbReference type="VEuPathDB" id="TrichDB:TVAG_240780"/>
<feature type="compositionally biased region" description="Basic and acidic residues" evidence="6">
    <location>
        <begin position="1065"/>
        <end position="1081"/>
    </location>
</feature>
<evidence type="ECO:0000313" key="9">
    <source>
        <dbReference type="Proteomes" id="UP000001542"/>
    </source>
</evidence>
<dbReference type="EC" id="2.3.2.27" evidence="5"/>
<dbReference type="Pfam" id="PF02207">
    <property type="entry name" value="zf-UBR"/>
    <property type="match status" value="1"/>
</dbReference>
<dbReference type="UniPathway" id="UPA00143"/>
<keyword evidence="9" id="KW-1185">Reference proteome</keyword>
<evidence type="ECO:0000259" key="7">
    <source>
        <dbReference type="PROSITE" id="PS51157"/>
    </source>
</evidence>
<dbReference type="KEGG" id="tva:4765165"/>
<comment type="function">
    <text evidence="5">Ubiquitin ligase protein which is a component of the N-end rule pathway. Recognizes and binds to proteins bearing specific N-terminal residues that are destabilizing according to the N-end rule, leading to their ubiquitination and subsequent degradation.</text>
</comment>
<dbReference type="PROSITE" id="PS51157">
    <property type="entry name" value="ZF_UBR"/>
    <property type="match status" value="1"/>
</dbReference>
<evidence type="ECO:0000256" key="1">
    <source>
        <dbReference type="ARBA" id="ARBA00022723"/>
    </source>
</evidence>
<feature type="domain" description="UBR-type" evidence="7">
    <location>
        <begin position="46"/>
        <end position="116"/>
    </location>
</feature>
<sequence>MVELLRDTLDVSVKEGIRFAELLMTNDGLKEFSEFKKEIKSKSETSMCSKHFCSHVLNVSCKTCMGNKSGSFCIECFMKGNHEGHEYVISQNVLPMCLCGHKELVDSKCFCHNHKGISENSTTKIFTEAQIKLFSQIFDIMVQFLVNVYPIELAYEVIKWLTSLANLGDSFLPLIAESFTKNNSENLIKIAESLSHSPSNSSNSILGLFIVLTSNTKFLRELGEKSIPLVSKFLEFTAENNKIIKSLFDVVALSYIDPEFSLYMIKEQNLIPKLIEQIIPFSKISQDKMIDIYCIPLFSIIIQSTSSLECAKYWAIENLDSRMVFIKLLETFQFACAIVRKTGDKEAYNNSSVQLQQISLTNIWKSIKNFVHGFTSLTTPDPAILYDIVRPAVKTFLDWYESRNIVKVESSVFGITFPGLNALTVEFSYSLPLNLFLHILIFSLYNFYKLDPNIFIREIGLQSLLPLCVHPIETVAAIGLAQANAYVRNAENVPKVANEINLSKQPPATLISFYSLFQYLISTENDATEFIATVVHSFGLSNWLATTQINQSIELQDQLILLFRFFIHLLSETIQKLFETEKMTRQRMSVIHFLYLHTSTAKEIKSQIAVFGMTAKEWNALLDEIAITVKNEKSTLYKLKPEFKSQRTPFFPFYLTTQFYSALAQELEGNQTKLVSTPDVEHLIFPNLPKFVSQKGFILFMDTIARNIAAMDEINSTMFQCFLALVHMGIKCSVYDKSDNFPNSLIEKDDSCLRILVNQKIMSQKTLGKPLLELFDIIQTEFPHLKEKIHEITSPFENADESNKTKINRKAIISQFMSRLEEFEQFNIESLSETSDDEEKEEKELVCAFCKKELTPGKDIYGILARIDPSYGDDVNEMNDITVPLFSFCPHYVHLTCFNESRPEGRLWTQCPLCRQQSSVLLPVLGISEEADKAEFPVLELFLRTAGHKCHPASLLSSYFRKKEITDRISKKRHYSQAEISAEKSICLIARGPPGDHPLPRKSQTPQIEQFIKLENKTEEEFWNNIKTIFGENPPRTFVRRCAMMINALNDKELIPIPEIQKIPNENEEKTEQEPSEKTEKPQNAMVIHGLTLSDRFEPKIFLDNAYPRFSQYFFAENDFQSRFMWLRSMDIARCLCCGEFFSISQKNNSLRYPYFFESKTGEARSHRCKHGLPIFLVLTGKSASAVIYYSHRTLMIEWGSIYLTERGDQDIGLSLMDDLYLNQNLLTKLKMEMYDGTIYRNAKRDADHVDLDFDFNLLF</sequence>
<dbReference type="VEuPathDB" id="TrichDB:TVAGG3_0742060"/>
<keyword evidence="1 5" id="KW-0479">Metal-binding</keyword>
<dbReference type="GO" id="GO:0016567">
    <property type="term" value="P:protein ubiquitination"/>
    <property type="evidence" value="ECO:0000318"/>
    <property type="project" value="GO_Central"/>
</dbReference>
<organism evidence="8 9">
    <name type="scientific">Trichomonas vaginalis (strain ATCC PRA-98 / G3)</name>
    <dbReference type="NCBI Taxonomy" id="412133"/>
    <lineage>
        <taxon>Eukaryota</taxon>
        <taxon>Metamonada</taxon>
        <taxon>Parabasalia</taxon>
        <taxon>Trichomonadida</taxon>
        <taxon>Trichomonadidae</taxon>
        <taxon>Trichomonas</taxon>
    </lineage>
</organism>
<keyword evidence="2 5" id="KW-0863">Zinc-finger</keyword>
<feature type="zinc finger region" description="UBR-type" evidence="4">
    <location>
        <begin position="46"/>
        <end position="116"/>
    </location>
</feature>
<evidence type="ECO:0000313" key="8">
    <source>
        <dbReference type="EMBL" id="EAY07277.1"/>
    </source>
</evidence>